<dbReference type="Gene3D" id="1.20.5.110">
    <property type="match status" value="1"/>
</dbReference>
<dbReference type="CDD" id="cd15841">
    <property type="entry name" value="SNARE_Qc"/>
    <property type="match status" value="1"/>
</dbReference>
<feature type="domain" description="Vps16 C-terminal" evidence="1">
    <location>
        <begin position="116"/>
        <end position="175"/>
    </location>
</feature>
<dbReference type="EMBL" id="NBSK02000004">
    <property type="protein sequence ID" value="KAJ0211355.1"/>
    <property type="molecule type" value="Genomic_DNA"/>
</dbReference>
<dbReference type="GO" id="GO:0007033">
    <property type="term" value="P:vacuole organization"/>
    <property type="evidence" value="ECO:0007669"/>
    <property type="project" value="InterPro"/>
</dbReference>
<evidence type="ECO:0000259" key="1">
    <source>
        <dbReference type="Pfam" id="PF04840"/>
    </source>
</evidence>
<dbReference type="GO" id="GO:0006886">
    <property type="term" value="P:intracellular protein transport"/>
    <property type="evidence" value="ECO:0007669"/>
    <property type="project" value="InterPro"/>
</dbReference>
<sequence length="180" mass="20578">MDEELDEPSASVETIGYVGLTIHDELLSQEKVIEDLGSEMESTYNRLDFVLVLSLDSEVFDLLRRWRIARDLSVSISVFDESQAMDMDGERYRGIFCMKWLSGYIILDKLKLCISISYVAVAAHADQTSRRKLALFQVPLLLGIGEEDTALTKATESGDTDHVYLVLFHIWQKFSNYWLV</sequence>
<dbReference type="InterPro" id="IPR016534">
    <property type="entry name" value="VPS16"/>
</dbReference>
<organism evidence="2 3">
    <name type="scientific">Lactuca sativa</name>
    <name type="common">Garden lettuce</name>
    <dbReference type="NCBI Taxonomy" id="4236"/>
    <lineage>
        <taxon>Eukaryota</taxon>
        <taxon>Viridiplantae</taxon>
        <taxon>Streptophyta</taxon>
        <taxon>Embryophyta</taxon>
        <taxon>Tracheophyta</taxon>
        <taxon>Spermatophyta</taxon>
        <taxon>Magnoliopsida</taxon>
        <taxon>eudicotyledons</taxon>
        <taxon>Gunneridae</taxon>
        <taxon>Pentapetalae</taxon>
        <taxon>asterids</taxon>
        <taxon>campanulids</taxon>
        <taxon>Asterales</taxon>
        <taxon>Asteraceae</taxon>
        <taxon>Cichorioideae</taxon>
        <taxon>Cichorieae</taxon>
        <taxon>Lactucinae</taxon>
        <taxon>Lactuca</taxon>
    </lineage>
</organism>
<dbReference type="AlphaFoldDB" id="A0A9R1VRS8"/>
<proteinExistence type="predicted"/>
<gene>
    <name evidence="2" type="ORF">LSAT_V11C400194640</name>
</gene>
<accession>A0A9R1VRS8</accession>
<keyword evidence="3" id="KW-1185">Reference proteome</keyword>
<protein>
    <recommendedName>
        <fullName evidence="1">Vps16 C-terminal domain-containing protein</fullName>
    </recommendedName>
</protein>
<dbReference type="PANTHER" id="PTHR12811">
    <property type="entry name" value="VACUOLAR PROTEIN SORTING VPS16"/>
    <property type="match status" value="1"/>
</dbReference>
<dbReference type="SUPFAM" id="SSF58038">
    <property type="entry name" value="SNARE fusion complex"/>
    <property type="match status" value="1"/>
</dbReference>
<comment type="caution">
    <text evidence="2">The sequence shown here is derived from an EMBL/GenBank/DDBJ whole genome shotgun (WGS) entry which is preliminary data.</text>
</comment>
<dbReference type="Pfam" id="PF04840">
    <property type="entry name" value="Vps16_C"/>
    <property type="match status" value="1"/>
</dbReference>
<dbReference type="GO" id="GO:0005737">
    <property type="term" value="C:cytoplasm"/>
    <property type="evidence" value="ECO:0007669"/>
    <property type="project" value="InterPro"/>
</dbReference>
<dbReference type="InterPro" id="IPR006925">
    <property type="entry name" value="Vps16_C"/>
</dbReference>
<evidence type="ECO:0000313" key="2">
    <source>
        <dbReference type="EMBL" id="KAJ0211355.1"/>
    </source>
</evidence>
<dbReference type="Proteomes" id="UP000235145">
    <property type="component" value="Unassembled WGS sequence"/>
</dbReference>
<dbReference type="PANTHER" id="PTHR12811:SF0">
    <property type="entry name" value="VACUOLAR PROTEIN SORTING-ASSOCIATED PROTEIN 16 HOMOLOG"/>
    <property type="match status" value="1"/>
</dbReference>
<reference evidence="2 3" key="1">
    <citation type="journal article" date="2017" name="Nat. Commun.">
        <title>Genome assembly with in vitro proximity ligation data and whole-genome triplication in lettuce.</title>
        <authorList>
            <person name="Reyes-Chin-Wo S."/>
            <person name="Wang Z."/>
            <person name="Yang X."/>
            <person name="Kozik A."/>
            <person name="Arikit S."/>
            <person name="Song C."/>
            <person name="Xia L."/>
            <person name="Froenicke L."/>
            <person name="Lavelle D.O."/>
            <person name="Truco M.J."/>
            <person name="Xia R."/>
            <person name="Zhu S."/>
            <person name="Xu C."/>
            <person name="Xu H."/>
            <person name="Xu X."/>
            <person name="Cox K."/>
            <person name="Korf I."/>
            <person name="Meyers B.C."/>
            <person name="Michelmore R.W."/>
        </authorList>
    </citation>
    <scope>NUCLEOTIDE SEQUENCE [LARGE SCALE GENOMIC DNA]</scope>
    <source>
        <strain evidence="3">cv. Salinas</strain>
        <tissue evidence="2">Seedlings</tissue>
    </source>
</reference>
<name>A0A9R1VRS8_LACSA</name>
<evidence type="ECO:0000313" key="3">
    <source>
        <dbReference type="Proteomes" id="UP000235145"/>
    </source>
</evidence>